<accession>A0A3L8SLN8</accession>
<name>A0A3L8SLN8_CHLGU</name>
<dbReference type="OrthoDB" id="9113925at2759"/>
<dbReference type="GO" id="GO:0008270">
    <property type="term" value="F:zinc ion binding"/>
    <property type="evidence" value="ECO:0007669"/>
    <property type="project" value="InterPro"/>
</dbReference>
<reference evidence="2 3" key="1">
    <citation type="journal article" date="2018" name="Proc. R. Soc. B">
        <title>A non-coding region near Follistatin controls head colour polymorphism in the Gouldian finch.</title>
        <authorList>
            <person name="Toomey M.B."/>
            <person name="Marques C.I."/>
            <person name="Andrade P."/>
            <person name="Araujo P.M."/>
            <person name="Sabatino S."/>
            <person name="Gazda M.A."/>
            <person name="Afonso S."/>
            <person name="Lopes R.J."/>
            <person name="Corbo J.C."/>
            <person name="Carneiro M."/>
        </authorList>
    </citation>
    <scope>NUCLEOTIDE SEQUENCE [LARGE SCALE GENOMIC DNA]</scope>
    <source>
        <strain evidence="2">Red01</strain>
        <tissue evidence="2">Muscle</tissue>
    </source>
</reference>
<feature type="compositionally biased region" description="Basic and acidic residues" evidence="1">
    <location>
        <begin position="69"/>
        <end position="79"/>
    </location>
</feature>
<organism evidence="2 3">
    <name type="scientific">Chloebia gouldiae</name>
    <name type="common">Gouldian finch</name>
    <name type="synonym">Erythrura gouldiae</name>
    <dbReference type="NCBI Taxonomy" id="44316"/>
    <lineage>
        <taxon>Eukaryota</taxon>
        <taxon>Metazoa</taxon>
        <taxon>Chordata</taxon>
        <taxon>Craniata</taxon>
        <taxon>Vertebrata</taxon>
        <taxon>Euteleostomi</taxon>
        <taxon>Archelosauria</taxon>
        <taxon>Archosauria</taxon>
        <taxon>Dinosauria</taxon>
        <taxon>Saurischia</taxon>
        <taxon>Theropoda</taxon>
        <taxon>Coelurosauria</taxon>
        <taxon>Aves</taxon>
        <taxon>Neognathae</taxon>
        <taxon>Neoaves</taxon>
        <taxon>Telluraves</taxon>
        <taxon>Australaves</taxon>
        <taxon>Passeriformes</taxon>
        <taxon>Passeroidea</taxon>
        <taxon>Passeridae</taxon>
        <taxon>Chloebia</taxon>
    </lineage>
</organism>
<dbReference type="InterPro" id="IPR043128">
    <property type="entry name" value="Rev_trsase/Diguanyl_cyclase"/>
</dbReference>
<feature type="region of interest" description="Disordered" evidence="1">
    <location>
        <begin position="63"/>
        <end position="123"/>
    </location>
</feature>
<dbReference type="EMBL" id="QUSF01000013">
    <property type="protein sequence ID" value="RLW04362.1"/>
    <property type="molecule type" value="Genomic_DNA"/>
</dbReference>
<dbReference type="Gene3D" id="4.10.60.10">
    <property type="entry name" value="Zinc finger, CCHC-type"/>
    <property type="match status" value="1"/>
</dbReference>
<keyword evidence="3" id="KW-1185">Reference proteome</keyword>
<dbReference type="AlphaFoldDB" id="A0A3L8SLN8"/>
<dbReference type="Proteomes" id="UP000276834">
    <property type="component" value="Unassembled WGS sequence"/>
</dbReference>
<dbReference type="Gene3D" id="3.30.70.270">
    <property type="match status" value="1"/>
</dbReference>
<dbReference type="InterPro" id="IPR036875">
    <property type="entry name" value="Znf_CCHC_sf"/>
</dbReference>
<protein>
    <recommendedName>
        <fullName evidence="4">Reverse transcriptase domain-containing protein</fullName>
    </recommendedName>
</protein>
<sequence>MRAAWSHRGLQHRHSICQADANRAQGSTGDIRRKVQKIREETLLGEAWRVFSNREERYKRGMKNLTAKVQEERREKHESGQGPSKQGPPRLGRNQRANCNRQGHWKKDCPERKQKGQENQRRGVVAHVQEDWGGGAEETTLAGPLVINLKLEEMEKEVKFLVDTGAIEVTRGTETDEEIMNQVIPGVWASDVPRRAKNAPPIQIRLKEGKQPVRVKQYPLRREDKEGIIPVIENFLCLGLLKECQSDFNTPTLPVHKPEESYQLVQDLQAVNKVTENLYPVLANPYTQKIFAFEWESPKSGQRTQLTWTRLQGFKNSLTLFREQLAKELETWEAPPEEGKLLQYVDDILIATWTREACVAWTVSLLNFLGLQGYWVSKKKA</sequence>
<evidence type="ECO:0008006" key="4">
    <source>
        <dbReference type="Google" id="ProtNLM"/>
    </source>
</evidence>
<dbReference type="GO" id="GO:0003676">
    <property type="term" value="F:nucleic acid binding"/>
    <property type="evidence" value="ECO:0007669"/>
    <property type="project" value="InterPro"/>
</dbReference>
<dbReference type="InterPro" id="IPR051320">
    <property type="entry name" value="Viral_Replic_Matur_Polypro"/>
</dbReference>
<dbReference type="PANTHER" id="PTHR33064">
    <property type="entry name" value="POL PROTEIN"/>
    <property type="match status" value="1"/>
</dbReference>
<dbReference type="SUPFAM" id="SSF56672">
    <property type="entry name" value="DNA/RNA polymerases"/>
    <property type="match status" value="1"/>
</dbReference>
<feature type="compositionally biased region" description="Basic and acidic residues" evidence="1">
    <location>
        <begin position="105"/>
        <end position="121"/>
    </location>
</feature>
<dbReference type="SUPFAM" id="SSF57756">
    <property type="entry name" value="Retrovirus zinc finger-like domains"/>
    <property type="match status" value="1"/>
</dbReference>
<proteinExistence type="predicted"/>
<evidence type="ECO:0000256" key="1">
    <source>
        <dbReference type="SAM" id="MobiDB-lite"/>
    </source>
</evidence>
<dbReference type="PANTHER" id="PTHR33064:SF36">
    <property type="entry name" value="CCHC-TYPE DOMAIN-CONTAINING PROTEIN"/>
    <property type="match status" value="1"/>
</dbReference>
<evidence type="ECO:0000313" key="2">
    <source>
        <dbReference type="EMBL" id="RLW04362.1"/>
    </source>
</evidence>
<gene>
    <name evidence="2" type="ORF">DV515_00005906</name>
</gene>
<evidence type="ECO:0000313" key="3">
    <source>
        <dbReference type="Proteomes" id="UP000276834"/>
    </source>
</evidence>
<dbReference type="InterPro" id="IPR043502">
    <property type="entry name" value="DNA/RNA_pol_sf"/>
</dbReference>
<dbReference type="Gene3D" id="3.10.10.10">
    <property type="entry name" value="HIV Type 1 Reverse Transcriptase, subunit A, domain 1"/>
    <property type="match status" value="1"/>
</dbReference>
<comment type="caution">
    <text evidence="2">The sequence shown here is derived from an EMBL/GenBank/DDBJ whole genome shotgun (WGS) entry which is preliminary data.</text>
</comment>